<dbReference type="Pfam" id="PF11852">
    <property type="entry name" value="Pullul_strch_C"/>
    <property type="match status" value="1"/>
</dbReference>
<dbReference type="Gene3D" id="2.60.40.1180">
    <property type="entry name" value="Golgi alpha-mannosidase II"/>
    <property type="match status" value="1"/>
</dbReference>
<dbReference type="SUPFAM" id="SSF51445">
    <property type="entry name" value="(Trans)glycosidases"/>
    <property type="match status" value="1"/>
</dbReference>
<sequence length="679" mass="74288">MWEVTVWTPATGRFETSLVTDPYAHSLARNSERVQIVDLDDPALAPPGWTTFAKPALAAPEDAVLYELHVRDFSASDAAVPDSLRGTYLAFTLDTPGTRHLRALAEAGVTHVHLLPTFDFATVNEERAAWASPGDLAGLAPDGEEQQAAIGRVRARDGFNWGYDPFHFGVPEGSYATQPDGAARIIQFRRMVLALAGLGLRVVMDVVYNHAHAAGVAPQAVLDRIVPGYYHRLNADGAVENSTCCANTASEHAMMEHLMASDLVHWARHHRVDGFRFDLMGHHMKVNMERVRDTLRALTPVRDGVDGQAILLYGEGWDFGEVQGGRRGVNATQRNLAGTGIGTFNDRLRDAVRGGSPFSDRRQQGFATGLFTAPGELDRGGEGDRIRLLDLQDRIKVGLAGNLAAYRLTDRRGQPATGASLGGAGYAADPEECVNYVEAHDNETLWDKIAYAAPAATPLMERVRMQLLALAVPALAQGVPFFHAGGEILRSKSMDADSYDSGDWFNRVDWTLSINHWGMGLPPADKNRERWPQIRERLRRADLAPGREEIALAFGAFRDLLAVRRSSPLFRLRDAADVQARLGFLTHGPAQPPGVIAMALSDAVEGAPDLDPRWERIVVVFNATLEERRVAHPAFAQFPFELHPAQRAGRDPRVRAARVERGQAAVVVPPRTVAVFVAP</sequence>
<dbReference type="CDD" id="cd11341">
    <property type="entry name" value="AmyAc_Pullulanase_LD-like"/>
    <property type="match status" value="1"/>
</dbReference>
<accession>A0A832I3C3</accession>
<dbReference type="InterPro" id="IPR024561">
    <property type="entry name" value="Pullul_strch_C"/>
</dbReference>
<dbReference type="PANTHER" id="PTHR43002">
    <property type="entry name" value="GLYCOGEN DEBRANCHING ENZYME"/>
    <property type="match status" value="1"/>
</dbReference>
<dbReference type="InterPro" id="IPR017853">
    <property type="entry name" value="GH"/>
</dbReference>
<dbReference type="InterPro" id="IPR013780">
    <property type="entry name" value="Glyco_hydro_b"/>
</dbReference>
<dbReference type="Gene3D" id="3.20.20.80">
    <property type="entry name" value="Glycosidases"/>
    <property type="match status" value="1"/>
</dbReference>
<dbReference type="GO" id="GO:0051060">
    <property type="term" value="F:pullulanase activity"/>
    <property type="evidence" value="ECO:0007669"/>
    <property type="project" value="InterPro"/>
</dbReference>
<dbReference type="InterPro" id="IPR011839">
    <property type="entry name" value="Pullul_strch"/>
</dbReference>
<name>A0A832I3C3_UNCEI</name>
<dbReference type="AlphaFoldDB" id="A0A832I3C3"/>
<gene>
    <name evidence="2" type="primary">pulA</name>
    <name evidence="2" type="ORF">ENR23_05195</name>
</gene>
<reference evidence="2" key="1">
    <citation type="journal article" date="2020" name="mSystems">
        <title>Genome- and Community-Level Interaction Insights into Carbon Utilization and Element Cycling Functions of Hydrothermarchaeota in Hydrothermal Sediment.</title>
        <authorList>
            <person name="Zhou Z."/>
            <person name="Liu Y."/>
            <person name="Xu W."/>
            <person name="Pan J."/>
            <person name="Luo Z.H."/>
            <person name="Li M."/>
        </authorList>
    </citation>
    <scope>NUCLEOTIDE SEQUENCE [LARGE SCALE GENOMIC DNA]</scope>
    <source>
        <strain evidence="2">SpSt-381</strain>
    </source>
</reference>
<dbReference type="NCBIfam" id="TIGR02103">
    <property type="entry name" value="pullul_strch"/>
    <property type="match status" value="1"/>
</dbReference>
<proteinExistence type="predicted"/>
<comment type="caution">
    <text evidence="2">The sequence shown here is derived from an EMBL/GenBank/DDBJ whole genome shotgun (WGS) entry which is preliminary data.</text>
</comment>
<evidence type="ECO:0000259" key="1">
    <source>
        <dbReference type="Pfam" id="PF11852"/>
    </source>
</evidence>
<dbReference type="EMBL" id="DSQF01000012">
    <property type="protein sequence ID" value="HGZ42814.1"/>
    <property type="molecule type" value="Genomic_DNA"/>
</dbReference>
<feature type="domain" description="Alpha-1,6-glucosidases pullulanase-type C-terminal" evidence="1">
    <location>
        <begin position="515"/>
        <end position="678"/>
    </location>
</feature>
<evidence type="ECO:0000313" key="2">
    <source>
        <dbReference type="EMBL" id="HGZ42814.1"/>
    </source>
</evidence>
<dbReference type="SUPFAM" id="SSF51011">
    <property type="entry name" value="Glycosyl hydrolase domain"/>
    <property type="match status" value="1"/>
</dbReference>
<protein>
    <submittedName>
        <fullName evidence="2">Pullulanase-type alpha-1,6-glucosidase</fullName>
    </submittedName>
</protein>
<dbReference type="GO" id="GO:0005975">
    <property type="term" value="P:carbohydrate metabolic process"/>
    <property type="evidence" value="ECO:0007669"/>
    <property type="project" value="InterPro"/>
</dbReference>
<organism evidence="2">
    <name type="scientific">Eiseniibacteriota bacterium</name>
    <dbReference type="NCBI Taxonomy" id="2212470"/>
    <lineage>
        <taxon>Bacteria</taxon>
        <taxon>Candidatus Eiseniibacteriota</taxon>
    </lineage>
</organism>